<dbReference type="EMBL" id="SOBG01000002">
    <property type="protein sequence ID" value="TDT71824.1"/>
    <property type="molecule type" value="Genomic_DNA"/>
</dbReference>
<keyword evidence="2" id="KW-0540">Nuclease</keyword>
<organism evidence="2 3">
    <name type="scientific">Hypnocyclicus thermotrophus</name>
    <dbReference type="NCBI Taxonomy" id="1627895"/>
    <lineage>
        <taxon>Bacteria</taxon>
        <taxon>Fusobacteriati</taxon>
        <taxon>Fusobacteriota</taxon>
        <taxon>Fusobacteriia</taxon>
        <taxon>Fusobacteriales</taxon>
        <taxon>Fusobacteriaceae</taxon>
        <taxon>Hypnocyclicus</taxon>
    </lineage>
</organism>
<dbReference type="GO" id="GO:0003676">
    <property type="term" value="F:nucleic acid binding"/>
    <property type="evidence" value="ECO:0007669"/>
    <property type="project" value="InterPro"/>
</dbReference>
<evidence type="ECO:0000259" key="1">
    <source>
        <dbReference type="Pfam" id="PF01844"/>
    </source>
</evidence>
<evidence type="ECO:0000313" key="2">
    <source>
        <dbReference type="EMBL" id="TDT71824.1"/>
    </source>
</evidence>
<dbReference type="Proteomes" id="UP000294678">
    <property type="component" value="Unassembled WGS sequence"/>
</dbReference>
<comment type="caution">
    <text evidence="2">The sequence shown here is derived from an EMBL/GenBank/DDBJ whole genome shotgun (WGS) entry which is preliminary data.</text>
</comment>
<keyword evidence="3" id="KW-1185">Reference proteome</keyword>
<protein>
    <submittedName>
        <fullName evidence="2">HNH endonuclease</fullName>
    </submittedName>
</protein>
<keyword evidence="2" id="KW-0255">Endonuclease</keyword>
<dbReference type="CDD" id="cd00085">
    <property type="entry name" value="HNHc"/>
    <property type="match status" value="1"/>
</dbReference>
<dbReference type="InterPro" id="IPR003615">
    <property type="entry name" value="HNH_nuc"/>
</dbReference>
<dbReference type="Gene3D" id="1.10.30.50">
    <property type="match status" value="1"/>
</dbReference>
<reference evidence="2 3" key="1">
    <citation type="submission" date="2019-03" db="EMBL/GenBank/DDBJ databases">
        <title>Genomic Encyclopedia of Type Strains, Phase IV (KMG-IV): sequencing the most valuable type-strain genomes for metagenomic binning, comparative biology and taxonomic classification.</title>
        <authorList>
            <person name="Goeker M."/>
        </authorList>
    </citation>
    <scope>NUCLEOTIDE SEQUENCE [LARGE SCALE GENOMIC DNA]</scope>
    <source>
        <strain evidence="2 3">DSM 100055</strain>
    </source>
</reference>
<feature type="domain" description="HNH" evidence="1">
    <location>
        <begin position="67"/>
        <end position="112"/>
    </location>
</feature>
<evidence type="ECO:0000313" key="3">
    <source>
        <dbReference type="Proteomes" id="UP000294678"/>
    </source>
</evidence>
<proteinExistence type="predicted"/>
<accession>A0AA46DZI9</accession>
<gene>
    <name evidence="2" type="ORF">EV215_0513</name>
</gene>
<dbReference type="Pfam" id="PF01844">
    <property type="entry name" value="HNH"/>
    <property type="match status" value="1"/>
</dbReference>
<dbReference type="InterPro" id="IPR002711">
    <property type="entry name" value="HNH"/>
</dbReference>
<sequence length="213" mass="25737">MFLIIILILLLLLFLNYILKNNNNSTSLKTYEYTLNHINNKKYRNYLDKSFNKNDKEYIFNLFNNKCFNCGSTNNLEIDHHYPISKGYPLKYKNKYNAVLLCRDCNIKKSNKFPENFYLKSQLEVLKKKYNITQFNIDKQILDYKLNFLSEYILNNLNCIININQKNYLIKPLEIKYEVIFINSNLKKEYYLIYLFNKNKYISNISKLKIKSN</sequence>
<dbReference type="RefSeq" id="WP_134112417.1">
    <property type="nucleotide sequence ID" value="NZ_SOBG01000002.1"/>
</dbReference>
<dbReference type="GO" id="GO:0008270">
    <property type="term" value="F:zinc ion binding"/>
    <property type="evidence" value="ECO:0007669"/>
    <property type="project" value="InterPro"/>
</dbReference>
<dbReference type="AlphaFoldDB" id="A0AA46DZI9"/>
<dbReference type="GO" id="GO:0004519">
    <property type="term" value="F:endonuclease activity"/>
    <property type="evidence" value="ECO:0007669"/>
    <property type="project" value="UniProtKB-KW"/>
</dbReference>
<keyword evidence="2" id="KW-0378">Hydrolase</keyword>
<name>A0AA46DZI9_9FUSO</name>